<gene>
    <name evidence="6" type="ORF">MW871_08615</name>
</gene>
<dbReference type="SUPFAM" id="SSF46458">
    <property type="entry name" value="Globin-like"/>
    <property type="match status" value="1"/>
</dbReference>
<feature type="binding site" description="distal binding residue" evidence="5">
    <location>
        <position position="69"/>
    </location>
    <ligand>
        <name>heme</name>
        <dbReference type="ChEBI" id="CHEBI:30413"/>
    </ligand>
    <ligandPart>
        <name>Fe</name>
        <dbReference type="ChEBI" id="CHEBI:18248"/>
    </ligandPart>
</feature>
<evidence type="ECO:0000256" key="4">
    <source>
        <dbReference type="ARBA" id="ARBA00023004"/>
    </source>
</evidence>
<keyword evidence="2 5" id="KW-0349">Heme</keyword>
<proteinExistence type="predicted"/>
<dbReference type="RefSeq" id="WP_210644357.1">
    <property type="nucleotide sequence ID" value="NZ_JALNUB010000004.1"/>
</dbReference>
<comment type="caution">
    <text evidence="6">The sequence shown here is derived from an EMBL/GenBank/DDBJ whole genome shotgun (WGS) entry which is preliminary data.</text>
</comment>
<dbReference type="Pfam" id="PF01152">
    <property type="entry name" value="Bac_globin"/>
    <property type="match status" value="1"/>
</dbReference>
<evidence type="ECO:0000313" key="6">
    <source>
        <dbReference type="EMBL" id="MCK8141955.1"/>
    </source>
</evidence>
<evidence type="ECO:0000256" key="1">
    <source>
        <dbReference type="ARBA" id="ARBA00022448"/>
    </source>
</evidence>
<dbReference type="InterPro" id="IPR001486">
    <property type="entry name" value="Hemoglobin_trunc"/>
</dbReference>
<dbReference type="GO" id="GO:0046872">
    <property type="term" value="F:metal ion binding"/>
    <property type="evidence" value="ECO:0007669"/>
    <property type="project" value="UniProtKB-KW"/>
</dbReference>
<protein>
    <submittedName>
        <fullName evidence="6">Group III truncated hemoglobin</fullName>
    </submittedName>
</protein>
<dbReference type="AlphaFoldDB" id="A0A9X2BNH4"/>
<evidence type="ECO:0000256" key="3">
    <source>
        <dbReference type="ARBA" id="ARBA00022723"/>
    </source>
</evidence>
<evidence type="ECO:0000256" key="5">
    <source>
        <dbReference type="PIRSR" id="PIRSR601486-1"/>
    </source>
</evidence>
<accession>A0A9X2BNH4</accession>
<evidence type="ECO:0000256" key="2">
    <source>
        <dbReference type="ARBA" id="ARBA00022617"/>
    </source>
</evidence>
<evidence type="ECO:0000313" key="7">
    <source>
        <dbReference type="Proteomes" id="UP001139260"/>
    </source>
</evidence>
<organism evidence="6 7">
    <name type="scientific">Flavobacterium pygoscelis</name>
    <dbReference type="NCBI Taxonomy" id="2893176"/>
    <lineage>
        <taxon>Bacteria</taxon>
        <taxon>Pseudomonadati</taxon>
        <taxon>Bacteroidota</taxon>
        <taxon>Flavobacteriia</taxon>
        <taxon>Flavobacteriales</taxon>
        <taxon>Flavobacteriaceae</taxon>
        <taxon>Flavobacterium</taxon>
    </lineage>
</organism>
<dbReference type="InterPro" id="IPR012292">
    <property type="entry name" value="Globin/Proto"/>
</dbReference>
<keyword evidence="1" id="KW-0813">Transport</keyword>
<sequence>MKSTIRNRNDIIKLVNTFYDKVKKDAKIGYFFTEVAHVNWEDHLSKMYDFWDNILFCNGNYTGNPIVKHKELHQKSKMNESHFLQWNLLFDQTVDELFVGEKASEVKKRAANIAMAMMYKTIE</sequence>
<dbReference type="InterPro" id="IPR009050">
    <property type="entry name" value="Globin-like_sf"/>
</dbReference>
<keyword evidence="7" id="KW-1185">Reference proteome</keyword>
<dbReference type="EMBL" id="JALNUB010000004">
    <property type="protein sequence ID" value="MCK8141955.1"/>
    <property type="molecule type" value="Genomic_DNA"/>
</dbReference>
<keyword evidence="4 5" id="KW-0408">Iron</keyword>
<dbReference type="Gene3D" id="1.10.490.10">
    <property type="entry name" value="Globins"/>
    <property type="match status" value="1"/>
</dbReference>
<reference evidence="6" key="1">
    <citation type="submission" date="2022-04" db="EMBL/GenBank/DDBJ databases">
        <title>Flavobacterium pygoscelis sp. nov. isolated from Chinstrap chick (Pygoscelis antarcticus).</title>
        <authorList>
            <person name="Irgang R."/>
            <person name="Poblete-Morales M."/>
            <person name="Avendano-Herrera R."/>
        </authorList>
    </citation>
    <scope>NUCLEOTIDE SEQUENCE</scope>
    <source>
        <strain evidence="6">I-SCBP12n</strain>
    </source>
</reference>
<dbReference type="GO" id="GO:0020037">
    <property type="term" value="F:heme binding"/>
    <property type="evidence" value="ECO:0007669"/>
    <property type="project" value="InterPro"/>
</dbReference>
<keyword evidence="3 5" id="KW-0479">Metal-binding</keyword>
<dbReference type="GO" id="GO:0019825">
    <property type="term" value="F:oxygen binding"/>
    <property type="evidence" value="ECO:0007669"/>
    <property type="project" value="InterPro"/>
</dbReference>
<dbReference type="Proteomes" id="UP001139260">
    <property type="component" value="Unassembled WGS sequence"/>
</dbReference>
<name>A0A9X2BNH4_9FLAO</name>
<dbReference type="CDD" id="cd08916">
    <property type="entry name" value="TrHb3_P"/>
    <property type="match status" value="1"/>
</dbReference>